<dbReference type="PANTHER" id="PTHR30349">
    <property type="entry name" value="PHAGE INTEGRASE-RELATED"/>
    <property type="match status" value="1"/>
</dbReference>
<dbReference type="InterPro" id="IPR013762">
    <property type="entry name" value="Integrase-like_cat_sf"/>
</dbReference>
<comment type="similarity">
    <text evidence="1">Belongs to the 'phage' integrase family.</text>
</comment>
<evidence type="ECO:0000256" key="1">
    <source>
        <dbReference type="ARBA" id="ARBA00008857"/>
    </source>
</evidence>
<evidence type="ECO:0000259" key="6">
    <source>
        <dbReference type="PROSITE" id="PS51898"/>
    </source>
</evidence>
<dbReference type="EMBL" id="JBHMCR010000004">
    <property type="protein sequence ID" value="MFB9519988.1"/>
    <property type="molecule type" value="Genomic_DNA"/>
</dbReference>
<keyword evidence="4" id="KW-0233">DNA recombination</keyword>
<dbReference type="InterPro" id="IPR044068">
    <property type="entry name" value="CB"/>
</dbReference>
<evidence type="ECO:0000256" key="3">
    <source>
        <dbReference type="ARBA" id="ARBA00023125"/>
    </source>
</evidence>
<keyword evidence="2" id="KW-0229">DNA integration</keyword>
<dbReference type="InterPro" id="IPR011010">
    <property type="entry name" value="DNA_brk_join_enz"/>
</dbReference>
<dbReference type="PROSITE" id="PS51898">
    <property type="entry name" value="TYR_RECOMBINASE"/>
    <property type="match status" value="1"/>
</dbReference>
<accession>A0ABV5PAA0</accession>
<evidence type="ECO:0000256" key="2">
    <source>
        <dbReference type="ARBA" id="ARBA00022908"/>
    </source>
</evidence>
<keyword evidence="9" id="KW-1185">Reference proteome</keyword>
<proteinExistence type="inferred from homology"/>
<dbReference type="Gene3D" id="1.10.150.130">
    <property type="match status" value="1"/>
</dbReference>
<dbReference type="Proteomes" id="UP001589718">
    <property type="component" value="Unassembled WGS sequence"/>
</dbReference>
<dbReference type="InterPro" id="IPR004107">
    <property type="entry name" value="Integrase_SAM-like_N"/>
</dbReference>
<feature type="domain" description="Tyr recombinase" evidence="6">
    <location>
        <begin position="173"/>
        <end position="361"/>
    </location>
</feature>
<dbReference type="SUPFAM" id="SSF56349">
    <property type="entry name" value="DNA breaking-rejoining enzymes"/>
    <property type="match status" value="1"/>
</dbReference>
<gene>
    <name evidence="8" type="ORF">ACFFTU_08525</name>
</gene>
<evidence type="ECO:0000313" key="8">
    <source>
        <dbReference type="EMBL" id="MFB9519988.1"/>
    </source>
</evidence>
<dbReference type="CDD" id="cd01189">
    <property type="entry name" value="INT_ICEBs1_C_like"/>
    <property type="match status" value="1"/>
</dbReference>
<feature type="domain" description="Core-binding (CB)" evidence="7">
    <location>
        <begin position="72"/>
        <end position="152"/>
    </location>
</feature>
<sequence length="381" mass="42237">MAKNTKGNRRRFGAVRQLASGRWQVRYRDPITNQLRPADKTYATKTDAEVTLSQIEADISRGRWTDPDAGKVLFGDYVVTWFKERKLADLTRERHGSVIRRHIVPTFGPLPLVSITTARVRAWRAALLAGGVGEPTVVKAYQILRAVLNTAVDDELIRRNPCRVKGADRYDVPERPVLTVAEVYAIADAIAPRFRLLVLLAAFAGLRFGELAALRRRDIDPASGVLVVRRSQAELQTGRLYDKAPKSAAGVRTVSFPAELWPDALGHLETFAGPGRDGHVFLGPKGGQLRRSNFRDDWIAARKAAGITGNVHFHDLRHTGNTLAAPGASPRELMARMGHSTPRAAMIYQHMVDGRDRAIADRLDALIRETRRKDAPPPYGT</sequence>
<name>A0ABV5PAA0_STRCM</name>
<reference evidence="8 9" key="1">
    <citation type="submission" date="2024-09" db="EMBL/GenBank/DDBJ databases">
        <authorList>
            <person name="Sun Q."/>
            <person name="Mori K."/>
        </authorList>
    </citation>
    <scope>NUCLEOTIDE SEQUENCE [LARGE SCALE GENOMIC DNA]</scope>
    <source>
        <strain evidence="8 9">JCM 4362</strain>
    </source>
</reference>
<dbReference type="InterPro" id="IPR058717">
    <property type="entry name" value="Phage_L5_Integrase_N"/>
</dbReference>
<dbReference type="Pfam" id="PF26003">
    <property type="entry name" value="Integrase_N_phage"/>
    <property type="match status" value="1"/>
</dbReference>
<dbReference type="InterPro" id="IPR050090">
    <property type="entry name" value="Tyrosine_recombinase_XerCD"/>
</dbReference>
<protein>
    <submittedName>
        <fullName evidence="8">Tyrosine-type recombinase/integrase</fullName>
    </submittedName>
</protein>
<organism evidence="8 9">
    <name type="scientific">Streptomyces cremeus</name>
    <dbReference type="NCBI Taxonomy" id="66881"/>
    <lineage>
        <taxon>Bacteria</taxon>
        <taxon>Bacillati</taxon>
        <taxon>Actinomycetota</taxon>
        <taxon>Actinomycetes</taxon>
        <taxon>Kitasatosporales</taxon>
        <taxon>Streptomycetaceae</taxon>
        <taxon>Streptomyces</taxon>
    </lineage>
</organism>
<evidence type="ECO:0000259" key="7">
    <source>
        <dbReference type="PROSITE" id="PS51900"/>
    </source>
</evidence>
<keyword evidence="3 5" id="KW-0238">DNA-binding</keyword>
<evidence type="ECO:0000256" key="5">
    <source>
        <dbReference type="PROSITE-ProRule" id="PRU01248"/>
    </source>
</evidence>
<dbReference type="RefSeq" id="WP_345221964.1">
    <property type="nucleotide sequence ID" value="NZ_BAAAXE010000013.1"/>
</dbReference>
<dbReference type="InterPro" id="IPR002104">
    <property type="entry name" value="Integrase_catalytic"/>
</dbReference>
<dbReference type="Gene3D" id="1.10.443.10">
    <property type="entry name" value="Intergrase catalytic core"/>
    <property type="match status" value="1"/>
</dbReference>
<dbReference type="PANTHER" id="PTHR30349:SF64">
    <property type="entry name" value="PROPHAGE INTEGRASE INTD-RELATED"/>
    <property type="match status" value="1"/>
</dbReference>
<comment type="caution">
    <text evidence="8">The sequence shown here is derived from an EMBL/GenBank/DDBJ whole genome shotgun (WGS) entry which is preliminary data.</text>
</comment>
<evidence type="ECO:0000313" key="9">
    <source>
        <dbReference type="Proteomes" id="UP001589718"/>
    </source>
</evidence>
<dbReference type="InterPro" id="IPR010998">
    <property type="entry name" value="Integrase_recombinase_N"/>
</dbReference>
<evidence type="ECO:0000256" key="4">
    <source>
        <dbReference type="ARBA" id="ARBA00023172"/>
    </source>
</evidence>
<dbReference type="Pfam" id="PF14659">
    <property type="entry name" value="Phage_int_SAM_3"/>
    <property type="match status" value="1"/>
</dbReference>
<dbReference type="PROSITE" id="PS51900">
    <property type="entry name" value="CB"/>
    <property type="match status" value="1"/>
</dbReference>
<dbReference type="Pfam" id="PF00589">
    <property type="entry name" value="Phage_integrase"/>
    <property type="match status" value="1"/>
</dbReference>